<keyword evidence="4 7" id="KW-0812">Transmembrane</keyword>
<feature type="transmembrane region" description="Helical" evidence="7">
    <location>
        <begin position="63"/>
        <end position="87"/>
    </location>
</feature>
<dbReference type="EMBL" id="CP089982">
    <property type="protein sequence ID" value="WXB00002.1"/>
    <property type="molecule type" value="Genomic_DNA"/>
</dbReference>
<dbReference type="PANTHER" id="PTHR43386:SF6">
    <property type="entry name" value="ABC TRANSPORTER PERMEASE PROTEIN"/>
    <property type="match status" value="1"/>
</dbReference>
<keyword evidence="5 7" id="KW-1133">Transmembrane helix</keyword>
<feature type="transmembrane region" description="Helical" evidence="7">
    <location>
        <begin position="229"/>
        <end position="250"/>
    </location>
</feature>
<dbReference type="InterPro" id="IPR035906">
    <property type="entry name" value="MetI-like_sf"/>
</dbReference>
<evidence type="ECO:0000256" key="2">
    <source>
        <dbReference type="ARBA" id="ARBA00022448"/>
    </source>
</evidence>
<dbReference type="InterPro" id="IPR000515">
    <property type="entry name" value="MetI-like"/>
</dbReference>
<name>A0ABZ2KN80_9BACT</name>
<evidence type="ECO:0000256" key="1">
    <source>
        <dbReference type="ARBA" id="ARBA00004651"/>
    </source>
</evidence>
<evidence type="ECO:0000256" key="5">
    <source>
        <dbReference type="ARBA" id="ARBA00022989"/>
    </source>
</evidence>
<evidence type="ECO:0000256" key="7">
    <source>
        <dbReference type="RuleBase" id="RU363032"/>
    </source>
</evidence>
<protein>
    <submittedName>
        <fullName evidence="9">ABC transporter permease subunit</fullName>
    </submittedName>
</protein>
<accession>A0ABZ2KN80</accession>
<dbReference type="CDD" id="cd06261">
    <property type="entry name" value="TM_PBP2"/>
    <property type="match status" value="1"/>
</dbReference>
<dbReference type="Gene3D" id="1.10.3720.10">
    <property type="entry name" value="MetI-like"/>
    <property type="match status" value="1"/>
</dbReference>
<evidence type="ECO:0000259" key="8">
    <source>
        <dbReference type="PROSITE" id="PS50928"/>
    </source>
</evidence>
<feature type="transmembrane region" description="Helical" evidence="7">
    <location>
        <begin position="124"/>
        <end position="143"/>
    </location>
</feature>
<evidence type="ECO:0000313" key="9">
    <source>
        <dbReference type="EMBL" id="WXB00002.1"/>
    </source>
</evidence>
<evidence type="ECO:0000313" key="10">
    <source>
        <dbReference type="Proteomes" id="UP001379533"/>
    </source>
</evidence>
<comment type="subcellular location">
    <subcellularLocation>
        <location evidence="1 7">Cell membrane</location>
        <topology evidence="1 7">Multi-pass membrane protein</topology>
    </subcellularLocation>
</comment>
<dbReference type="PANTHER" id="PTHR43386">
    <property type="entry name" value="OLIGOPEPTIDE TRANSPORT SYSTEM PERMEASE PROTEIN APPC"/>
    <property type="match status" value="1"/>
</dbReference>
<evidence type="ECO:0000256" key="3">
    <source>
        <dbReference type="ARBA" id="ARBA00022475"/>
    </source>
</evidence>
<dbReference type="SUPFAM" id="SSF161098">
    <property type="entry name" value="MetI-like"/>
    <property type="match status" value="1"/>
</dbReference>
<dbReference type="PROSITE" id="PS50928">
    <property type="entry name" value="ABC_TM1"/>
    <property type="match status" value="1"/>
</dbReference>
<dbReference type="RefSeq" id="WP_394850644.1">
    <property type="nucleotide sequence ID" value="NZ_CP089982.1"/>
</dbReference>
<proteinExistence type="inferred from homology"/>
<keyword evidence="2 7" id="KW-0813">Transport</keyword>
<gene>
    <name evidence="9" type="ORF">LZC95_24700</name>
</gene>
<evidence type="ECO:0000256" key="4">
    <source>
        <dbReference type="ARBA" id="ARBA00022692"/>
    </source>
</evidence>
<evidence type="ECO:0000256" key="6">
    <source>
        <dbReference type="ARBA" id="ARBA00023136"/>
    </source>
</evidence>
<keyword evidence="6 7" id="KW-0472">Membrane</keyword>
<keyword evidence="3" id="KW-1003">Cell membrane</keyword>
<keyword evidence="10" id="KW-1185">Reference proteome</keyword>
<organism evidence="9 10">
    <name type="scientific">Pendulispora brunnea</name>
    <dbReference type="NCBI Taxonomy" id="2905690"/>
    <lineage>
        <taxon>Bacteria</taxon>
        <taxon>Pseudomonadati</taxon>
        <taxon>Myxococcota</taxon>
        <taxon>Myxococcia</taxon>
        <taxon>Myxococcales</taxon>
        <taxon>Sorangiineae</taxon>
        <taxon>Pendulisporaceae</taxon>
        <taxon>Pendulispora</taxon>
    </lineage>
</organism>
<comment type="similarity">
    <text evidence="7">Belongs to the binding-protein-dependent transport system permease family.</text>
</comment>
<sequence>MKALPLLLIFLLSAGVVLFGHGSPTRLDPTLAWMAPSVARPFGSGEGGIDLLSLTAHAELRGIVLAVLVALGGFVLGTPLGAAAAFARGRFESGVARTCDLLQAFPTFLLALVVLSAVRSPTRWHLGLVFSLTAWAPFARLALAQARVLRAAAFVDASVALGQTPPRVFWHHVLPNLLGVVKVQLGSTASAIVVSEAALAFVGFGPHDGVSLGNVLDQGVAAMLRAPHVLTVGALAVFVTSASMLLAAGAERT</sequence>
<feature type="domain" description="ABC transmembrane type-1" evidence="8">
    <location>
        <begin position="59"/>
        <end position="248"/>
    </location>
</feature>
<reference evidence="9 10" key="1">
    <citation type="submission" date="2021-12" db="EMBL/GenBank/DDBJ databases">
        <title>Discovery of the Pendulisporaceae a myxobacterial family with distinct sporulation behavior and unique specialized metabolism.</title>
        <authorList>
            <person name="Garcia R."/>
            <person name="Popoff A."/>
            <person name="Bader C.D."/>
            <person name="Loehr J."/>
            <person name="Walesch S."/>
            <person name="Walt C."/>
            <person name="Boldt J."/>
            <person name="Bunk B."/>
            <person name="Haeckl F.J.F.P.J."/>
            <person name="Gunesch A.P."/>
            <person name="Birkelbach J."/>
            <person name="Nuebel U."/>
            <person name="Pietschmann T."/>
            <person name="Bach T."/>
            <person name="Mueller R."/>
        </authorList>
    </citation>
    <scope>NUCLEOTIDE SEQUENCE [LARGE SCALE GENOMIC DNA]</scope>
    <source>
        <strain evidence="9 10">MSr12523</strain>
    </source>
</reference>
<dbReference type="InterPro" id="IPR050366">
    <property type="entry name" value="BP-dependent_transpt_permease"/>
</dbReference>
<dbReference type="Pfam" id="PF00528">
    <property type="entry name" value="BPD_transp_1"/>
    <property type="match status" value="1"/>
</dbReference>
<dbReference type="Proteomes" id="UP001379533">
    <property type="component" value="Chromosome"/>
</dbReference>
<feature type="transmembrane region" description="Helical" evidence="7">
    <location>
        <begin position="99"/>
        <end position="118"/>
    </location>
</feature>